<keyword evidence="7" id="KW-1185">Reference proteome</keyword>
<dbReference type="Gene3D" id="6.10.140.2220">
    <property type="match status" value="1"/>
</dbReference>
<gene>
    <name evidence="6" type="ORF">BT96DRAFT_978578</name>
</gene>
<proteinExistence type="predicted"/>
<evidence type="ECO:0000313" key="7">
    <source>
        <dbReference type="Proteomes" id="UP000799118"/>
    </source>
</evidence>
<organism evidence="6 7">
    <name type="scientific">Gymnopus androsaceus JB14</name>
    <dbReference type="NCBI Taxonomy" id="1447944"/>
    <lineage>
        <taxon>Eukaryota</taxon>
        <taxon>Fungi</taxon>
        <taxon>Dikarya</taxon>
        <taxon>Basidiomycota</taxon>
        <taxon>Agaricomycotina</taxon>
        <taxon>Agaricomycetes</taxon>
        <taxon>Agaricomycetidae</taxon>
        <taxon>Agaricales</taxon>
        <taxon>Marasmiineae</taxon>
        <taxon>Omphalotaceae</taxon>
        <taxon>Gymnopus</taxon>
    </lineage>
</organism>
<feature type="domain" description="MYND-type" evidence="5">
    <location>
        <begin position="26"/>
        <end position="64"/>
    </location>
</feature>
<evidence type="ECO:0000256" key="2">
    <source>
        <dbReference type="ARBA" id="ARBA00022771"/>
    </source>
</evidence>
<keyword evidence="3" id="KW-0862">Zinc</keyword>
<dbReference type="Proteomes" id="UP000799118">
    <property type="component" value="Unassembled WGS sequence"/>
</dbReference>
<evidence type="ECO:0000256" key="4">
    <source>
        <dbReference type="PROSITE-ProRule" id="PRU00134"/>
    </source>
</evidence>
<reference evidence="6" key="1">
    <citation type="journal article" date="2019" name="Environ. Microbiol.">
        <title>Fungal ecological strategies reflected in gene transcription - a case study of two litter decomposers.</title>
        <authorList>
            <person name="Barbi F."/>
            <person name="Kohler A."/>
            <person name="Barry K."/>
            <person name="Baskaran P."/>
            <person name="Daum C."/>
            <person name="Fauchery L."/>
            <person name="Ihrmark K."/>
            <person name="Kuo A."/>
            <person name="LaButti K."/>
            <person name="Lipzen A."/>
            <person name="Morin E."/>
            <person name="Grigoriev I.V."/>
            <person name="Henrissat B."/>
            <person name="Lindahl B."/>
            <person name="Martin F."/>
        </authorList>
    </citation>
    <scope>NUCLEOTIDE SEQUENCE</scope>
    <source>
        <strain evidence="6">JB14</strain>
    </source>
</reference>
<dbReference type="EMBL" id="ML769552">
    <property type="protein sequence ID" value="KAE9394342.1"/>
    <property type="molecule type" value="Genomic_DNA"/>
</dbReference>
<dbReference type="SUPFAM" id="SSF144232">
    <property type="entry name" value="HIT/MYND zinc finger-like"/>
    <property type="match status" value="1"/>
</dbReference>
<protein>
    <recommendedName>
        <fullName evidence="5">MYND-type domain-containing protein</fullName>
    </recommendedName>
</protein>
<dbReference type="PROSITE" id="PS50865">
    <property type="entry name" value="ZF_MYND_2"/>
    <property type="match status" value="1"/>
</dbReference>
<dbReference type="PROSITE" id="PS01360">
    <property type="entry name" value="ZF_MYND_1"/>
    <property type="match status" value="1"/>
</dbReference>
<accession>A0A6A4H805</accession>
<dbReference type="OrthoDB" id="432970at2759"/>
<keyword evidence="2 4" id="KW-0863">Zinc-finger</keyword>
<evidence type="ECO:0000256" key="1">
    <source>
        <dbReference type="ARBA" id="ARBA00022723"/>
    </source>
</evidence>
<dbReference type="Pfam" id="PF01753">
    <property type="entry name" value="zf-MYND"/>
    <property type="match status" value="1"/>
</dbReference>
<evidence type="ECO:0000313" key="6">
    <source>
        <dbReference type="EMBL" id="KAE9394342.1"/>
    </source>
</evidence>
<dbReference type="GO" id="GO:0008270">
    <property type="term" value="F:zinc ion binding"/>
    <property type="evidence" value="ECO:0007669"/>
    <property type="project" value="UniProtKB-KW"/>
</dbReference>
<keyword evidence="1" id="KW-0479">Metal-binding</keyword>
<evidence type="ECO:0000259" key="5">
    <source>
        <dbReference type="PROSITE" id="PS50865"/>
    </source>
</evidence>
<sequence length="208" mass="22994">MPMDQAICEGCQKHVFGKNCGSSGSCGKCLPPGQLLKTCSVCKFVMYCGKECQKKDWCSHKIGCRVACSIRDMRKDLGPEIEAKHKSFEAYHAAISALGLHSDWTRLDNYVFLVDVQTTSTVISSRLIGDGTNTELNIRFIHSIKSARCASMEEVHTISDWRFKDGALGTEMSLAHRPGLLRILFTNDGFPTHLIITPPLLISSLLIS</sequence>
<evidence type="ECO:0000256" key="3">
    <source>
        <dbReference type="ARBA" id="ARBA00022833"/>
    </source>
</evidence>
<dbReference type="InterPro" id="IPR002893">
    <property type="entry name" value="Znf_MYND"/>
</dbReference>
<dbReference type="AlphaFoldDB" id="A0A6A4H805"/>
<name>A0A6A4H805_9AGAR</name>